<name>A0ABN1VSM7_9MICO</name>
<gene>
    <name evidence="2" type="ORF">GCM10009655_21850</name>
</gene>
<reference evidence="2 3" key="1">
    <citation type="journal article" date="2019" name="Int. J. Syst. Evol. Microbiol.">
        <title>The Global Catalogue of Microorganisms (GCM) 10K type strain sequencing project: providing services to taxonomists for standard genome sequencing and annotation.</title>
        <authorList>
            <consortium name="The Broad Institute Genomics Platform"/>
            <consortium name="The Broad Institute Genome Sequencing Center for Infectious Disease"/>
            <person name="Wu L."/>
            <person name="Ma J."/>
        </authorList>
    </citation>
    <scope>NUCLEOTIDE SEQUENCE [LARGE SCALE GENOMIC DNA]</scope>
    <source>
        <strain evidence="2 3">JCM 12762</strain>
    </source>
</reference>
<evidence type="ECO:0000256" key="1">
    <source>
        <dbReference type="SAM" id="Phobius"/>
    </source>
</evidence>
<evidence type="ECO:0000313" key="3">
    <source>
        <dbReference type="Proteomes" id="UP001500943"/>
    </source>
</evidence>
<accession>A0ABN1VSM7</accession>
<keyword evidence="1" id="KW-0472">Membrane</keyword>
<dbReference type="EMBL" id="BAAAKW010000034">
    <property type="protein sequence ID" value="GAA1221882.1"/>
    <property type="molecule type" value="Genomic_DNA"/>
</dbReference>
<keyword evidence="1" id="KW-1133">Transmembrane helix</keyword>
<dbReference type="Proteomes" id="UP001500943">
    <property type="component" value="Unassembled WGS sequence"/>
</dbReference>
<keyword evidence="3" id="KW-1185">Reference proteome</keyword>
<organism evidence="2 3">
    <name type="scientific">Rhodoglobus aureus</name>
    <dbReference type="NCBI Taxonomy" id="191497"/>
    <lineage>
        <taxon>Bacteria</taxon>
        <taxon>Bacillati</taxon>
        <taxon>Actinomycetota</taxon>
        <taxon>Actinomycetes</taxon>
        <taxon>Micrococcales</taxon>
        <taxon>Microbacteriaceae</taxon>
        <taxon>Rhodoglobus</taxon>
    </lineage>
</organism>
<comment type="caution">
    <text evidence="2">The sequence shown here is derived from an EMBL/GenBank/DDBJ whole genome shotgun (WGS) entry which is preliminary data.</text>
</comment>
<keyword evidence="1" id="KW-0812">Transmembrane</keyword>
<evidence type="ECO:0000313" key="2">
    <source>
        <dbReference type="EMBL" id="GAA1221882.1"/>
    </source>
</evidence>
<protein>
    <submittedName>
        <fullName evidence="2">Uncharacterized protein</fullName>
    </submittedName>
</protein>
<feature type="transmembrane region" description="Helical" evidence="1">
    <location>
        <begin position="69"/>
        <end position="88"/>
    </location>
</feature>
<proteinExistence type="predicted"/>
<sequence>MPFLLAGSSLRNGYYDRAEYVPASMAFSGAVVQTKDRVTLFPPVLECSYTTAIEPVSSDYVIVEHDLGTGWWIGAPASFLAAAALWVVSRKRAALTASEQAQPIGAAPGPSIRRSICQLRCCAEIRPNTG</sequence>